<reference evidence="1 2" key="1">
    <citation type="submission" date="2020-06" db="EMBL/GenBank/DDBJ databases">
        <title>High-quality draft genome of sulfate reducer Desulfobacter latus type strain AcrS2 isolated from marine sediment.</title>
        <authorList>
            <person name="Hoppe M."/>
            <person name="Larsen C.K."/>
            <person name="Marshall I.P.G."/>
            <person name="Schramm A."/>
            <person name="Marietou A.G."/>
        </authorList>
    </citation>
    <scope>NUCLEOTIDE SEQUENCE [LARGE SCALE GENOMIC DNA]</scope>
    <source>
        <strain evidence="1 2">AcRS2</strain>
    </source>
</reference>
<dbReference type="AlphaFoldDB" id="A0A850SY02"/>
<gene>
    <name evidence="1" type="ORF">HXW94_13865</name>
</gene>
<comment type="caution">
    <text evidence="1">The sequence shown here is derived from an EMBL/GenBank/DDBJ whole genome shotgun (WGS) entry which is preliminary data.</text>
</comment>
<protein>
    <submittedName>
        <fullName evidence="1">Uncharacterized protein</fullName>
    </submittedName>
</protein>
<dbReference type="EMBL" id="JACADJ010000057">
    <property type="protein sequence ID" value="NWH06059.1"/>
    <property type="molecule type" value="Genomic_DNA"/>
</dbReference>
<proteinExistence type="predicted"/>
<evidence type="ECO:0000313" key="2">
    <source>
        <dbReference type="Proteomes" id="UP000553343"/>
    </source>
</evidence>
<name>A0A850SY02_9BACT</name>
<dbReference type="RefSeq" id="WP_178367512.1">
    <property type="nucleotide sequence ID" value="NZ_JACADJ010000057.1"/>
</dbReference>
<keyword evidence="2" id="KW-1185">Reference proteome</keyword>
<dbReference type="Proteomes" id="UP000553343">
    <property type="component" value="Unassembled WGS sequence"/>
</dbReference>
<accession>A0A850SY02</accession>
<sequence>MAEIVLKTSQPEKVRQILSETLETEISRIEHTISYTKKKLLKFEQKYKISSKEFMESWTAEDLEGKDMEYVEWSGEYNLWKNLSQLPLG</sequence>
<evidence type="ECO:0000313" key="1">
    <source>
        <dbReference type="EMBL" id="NWH06059.1"/>
    </source>
</evidence>
<organism evidence="1 2">
    <name type="scientific">Desulfobacter latus</name>
    <dbReference type="NCBI Taxonomy" id="2292"/>
    <lineage>
        <taxon>Bacteria</taxon>
        <taxon>Pseudomonadati</taxon>
        <taxon>Thermodesulfobacteriota</taxon>
        <taxon>Desulfobacteria</taxon>
        <taxon>Desulfobacterales</taxon>
        <taxon>Desulfobacteraceae</taxon>
        <taxon>Desulfobacter</taxon>
    </lineage>
</organism>